<evidence type="ECO:0000313" key="6">
    <source>
        <dbReference type="Proteomes" id="UP001652642"/>
    </source>
</evidence>
<dbReference type="PANTHER" id="PTHR10858:SF2">
    <property type="entry name" value="DEOXYRIBONUCLEASE-2-BETA"/>
    <property type="match status" value="1"/>
</dbReference>
<dbReference type="GO" id="GO:0004531">
    <property type="term" value="F:deoxyribonuclease II activity"/>
    <property type="evidence" value="ECO:0007669"/>
    <property type="project" value="UniProtKB-EC"/>
</dbReference>
<dbReference type="GO" id="GO:0006309">
    <property type="term" value="P:apoptotic DNA fragmentation"/>
    <property type="evidence" value="ECO:0007669"/>
    <property type="project" value="TreeGrafter"/>
</dbReference>
<keyword evidence="4" id="KW-0378">Hydrolase</keyword>
<evidence type="ECO:0000313" key="7">
    <source>
        <dbReference type="RefSeq" id="XP_020650700.2"/>
    </source>
</evidence>
<protein>
    <recommendedName>
        <fullName evidence="3">deoxyribonuclease II</fullName>
        <ecNumber evidence="3">3.1.22.1</ecNumber>
    </recommendedName>
</protein>
<dbReference type="OrthoDB" id="10261598at2759"/>
<dbReference type="InterPro" id="IPR004947">
    <property type="entry name" value="DNase_II"/>
</dbReference>
<evidence type="ECO:0000256" key="3">
    <source>
        <dbReference type="ARBA" id="ARBA00012036"/>
    </source>
</evidence>
<dbReference type="KEGG" id="pvt:110079740"/>
<dbReference type="RefSeq" id="XP_020650700.2">
    <property type="nucleotide sequence ID" value="XM_020795041.2"/>
</dbReference>
<proteinExistence type="inferred from homology"/>
<comment type="catalytic activity">
    <reaction evidence="1">
        <text>Endonucleolytic cleavage to nucleoside 3'-phosphates and 3'-phosphooligonucleotide end-products.</text>
        <dbReference type="EC" id="3.1.22.1"/>
    </reaction>
</comment>
<gene>
    <name evidence="7" type="primary">DNASE2B</name>
</gene>
<feature type="signal peptide" evidence="5">
    <location>
        <begin position="1"/>
        <end position="22"/>
    </location>
</feature>
<comment type="similarity">
    <text evidence="2">Belongs to the DNase II family.</text>
</comment>
<organism evidence="6 7">
    <name type="scientific">Pogona vitticeps</name>
    <name type="common">central bearded dragon</name>
    <dbReference type="NCBI Taxonomy" id="103695"/>
    <lineage>
        <taxon>Eukaryota</taxon>
        <taxon>Metazoa</taxon>
        <taxon>Chordata</taxon>
        <taxon>Craniata</taxon>
        <taxon>Vertebrata</taxon>
        <taxon>Euteleostomi</taxon>
        <taxon>Lepidosauria</taxon>
        <taxon>Squamata</taxon>
        <taxon>Bifurcata</taxon>
        <taxon>Unidentata</taxon>
        <taxon>Episquamata</taxon>
        <taxon>Toxicofera</taxon>
        <taxon>Iguania</taxon>
        <taxon>Acrodonta</taxon>
        <taxon>Agamidae</taxon>
        <taxon>Amphibolurinae</taxon>
        <taxon>Pogona</taxon>
    </lineage>
</organism>
<dbReference type="PANTHER" id="PTHR10858">
    <property type="entry name" value="DEOXYRIBONUCLEASE II"/>
    <property type="match status" value="1"/>
</dbReference>
<feature type="chain" id="PRO_5046924534" description="deoxyribonuclease II" evidence="5">
    <location>
        <begin position="23"/>
        <end position="362"/>
    </location>
</feature>
<dbReference type="Proteomes" id="UP001652642">
    <property type="component" value="Chromosome 4"/>
</dbReference>
<reference evidence="7" key="1">
    <citation type="submission" date="2025-08" db="UniProtKB">
        <authorList>
            <consortium name="RefSeq"/>
        </authorList>
    </citation>
    <scope>IDENTIFICATION</scope>
</reference>
<evidence type="ECO:0000256" key="5">
    <source>
        <dbReference type="SAM" id="SignalP"/>
    </source>
</evidence>
<evidence type="ECO:0000256" key="4">
    <source>
        <dbReference type="ARBA" id="ARBA00022801"/>
    </source>
</evidence>
<evidence type="ECO:0000256" key="1">
    <source>
        <dbReference type="ARBA" id="ARBA00000447"/>
    </source>
</evidence>
<evidence type="ECO:0000256" key="2">
    <source>
        <dbReference type="ARBA" id="ARBA00007527"/>
    </source>
</evidence>
<keyword evidence="6" id="KW-1185">Reference proteome</keyword>
<dbReference type="CTD" id="58511"/>
<sequence length="362" mass="42073">MTVSSLWSLSLLLLGPILPLWATGISCINEDGKPVDWYILYKFPKYVGSDVPGSGLEYMFMDALAPTWKRSEYFINMTKSALGQTLQQLYQTYKYKKNNTAYVIYNDGPPNNMNYSWTRGHSKGFLFLDQYQGFWVIHSIPEFPPFPEDGYSYPHTGKYNGQTVICLTFRYDQFAEIDKQLLCYNPNIYNCSIPKAFQLELFNLQMMCAGSEPPPVPWKQRLIQLQSAQGETVFNFAKTHSSHEDIYLDWMAQKLKTDFLIESWHHKGHGLFSNCSLTYHVYNIKQIKIPWNSSFSSYYDHSKWCVSLKPEDRWTCIGDLNYAAQQAKRSGGFVCTQNQFIYKAFRSLVLQYYDCDPSCVYT</sequence>
<dbReference type="Pfam" id="PF03265">
    <property type="entry name" value="DNase_II"/>
    <property type="match status" value="1"/>
</dbReference>
<dbReference type="InParanoid" id="A0A6J0TUM6"/>
<dbReference type="GeneID" id="110079740"/>
<name>A0A6J0TUM6_9SAUR</name>
<dbReference type="AlphaFoldDB" id="A0A6J0TUM6"/>
<keyword evidence="5" id="KW-0732">Signal</keyword>
<dbReference type="EC" id="3.1.22.1" evidence="3"/>
<accession>A0A6J0TUM6</accession>